<dbReference type="PROSITE" id="PS50878">
    <property type="entry name" value="RT_POL"/>
    <property type="match status" value="1"/>
</dbReference>
<feature type="domain" description="Reverse transcriptase" evidence="2">
    <location>
        <begin position="58"/>
        <end position="235"/>
    </location>
</feature>
<dbReference type="Proteomes" id="UP000762676">
    <property type="component" value="Unassembled WGS sequence"/>
</dbReference>
<dbReference type="SUPFAM" id="SSF56672">
    <property type="entry name" value="DNA/RNA polymerases"/>
    <property type="match status" value="1"/>
</dbReference>
<organism evidence="3 4">
    <name type="scientific">Elysia marginata</name>
    <dbReference type="NCBI Taxonomy" id="1093978"/>
    <lineage>
        <taxon>Eukaryota</taxon>
        <taxon>Metazoa</taxon>
        <taxon>Spiralia</taxon>
        <taxon>Lophotrochozoa</taxon>
        <taxon>Mollusca</taxon>
        <taxon>Gastropoda</taxon>
        <taxon>Heterobranchia</taxon>
        <taxon>Euthyneura</taxon>
        <taxon>Panpulmonata</taxon>
        <taxon>Sacoglossa</taxon>
        <taxon>Placobranchoidea</taxon>
        <taxon>Plakobranchidae</taxon>
        <taxon>Elysia</taxon>
    </lineage>
</organism>
<evidence type="ECO:0000313" key="3">
    <source>
        <dbReference type="EMBL" id="GFR73469.1"/>
    </source>
</evidence>
<comment type="caution">
    <text evidence="3">The sequence shown here is derived from an EMBL/GenBank/DDBJ whole genome shotgun (WGS) entry which is preliminary data.</text>
</comment>
<sequence>MGLVKFINNIKENTKVNCEPVKIEIKEDARPYATPVARRVPIPLMQKVEADLKRMKETGVIEGISEPTEWVSPIVPAVQPNGQVRICVDLKKLNENVEREIYIIPTIDDIIHKVKDSKVFSKLDAASGYHQIPLDEASAKLTTFITPYGRFYFKRLPFGISSGPEIFQRLMIEILKDKEGVVCYFDDILIHTADEESHRQLLMIVKDKLQEAGLKLNEQKCTYLKKEIKFLGHIISPNGVKPDRKSGSHKEHARAYQCSRTQKIPRNGSVSGKIHRQSSNYSQASQLTFAE</sequence>
<dbReference type="Gene3D" id="3.30.70.270">
    <property type="match status" value="1"/>
</dbReference>
<feature type="compositionally biased region" description="Polar residues" evidence="1">
    <location>
        <begin position="277"/>
        <end position="291"/>
    </location>
</feature>
<feature type="region of interest" description="Disordered" evidence="1">
    <location>
        <begin position="241"/>
        <end position="291"/>
    </location>
</feature>
<keyword evidence="4" id="KW-1185">Reference proteome</keyword>
<dbReference type="EMBL" id="BMAT01000804">
    <property type="protein sequence ID" value="GFR73469.1"/>
    <property type="molecule type" value="Genomic_DNA"/>
</dbReference>
<dbReference type="Pfam" id="PF00078">
    <property type="entry name" value="RVT_1"/>
    <property type="match status" value="1"/>
</dbReference>
<evidence type="ECO:0000259" key="2">
    <source>
        <dbReference type="PROSITE" id="PS50878"/>
    </source>
</evidence>
<name>A0AAV4FJG1_9GAST</name>
<dbReference type="CDD" id="cd01647">
    <property type="entry name" value="RT_LTR"/>
    <property type="match status" value="1"/>
</dbReference>
<reference evidence="3 4" key="1">
    <citation type="journal article" date="2021" name="Elife">
        <title>Chloroplast acquisition without the gene transfer in kleptoplastic sea slugs, Plakobranchus ocellatus.</title>
        <authorList>
            <person name="Maeda T."/>
            <person name="Takahashi S."/>
            <person name="Yoshida T."/>
            <person name="Shimamura S."/>
            <person name="Takaki Y."/>
            <person name="Nagai Y."/>
            <person name="Toyoda A."/>
            <person name="Suzuki Y."/>
            <person name="Arimoto A."/>
            <person name="Ishii H."/>
            <person name="Satoh N."/>
            <person name="Nishiyama T."/>
            <person name="Hasebe M."/>
            <person name="Maruyama T."/>
            <person name="Minagawa J."/>
            <person name="Obokata J."/>
            <person name="Shigenobu S."/>
        </authorList>
    </citation>
    <scope>NUCLEOTIDE SEQUENCE [LARGE SCALE GENOMIC DNA]</scope>
</reference>
<dbReference type="PANTHER" id="PTHR37984:SF5">
    <property type="entry name" value="PROTEIN NYNRIN-LIKE"/>
    <property type="match status" value="1"/>
</dbReference>
<proteinExistence type="predicted"/>
<feature type="compositionally biased region" description="Polar residues" evidence="1">
    <location>
        <begin position="258"/>
        <end position="270"/>
    </location>
</feature>
<protein>
    <submittedName>
        <fullName evidence="3">Pol polyprotein</fullName>
    </submittedName>
</protein>
<dbReference type="InterPro" id="IPR050951">
    <property type="entry name" value="Retrovirus_Pol_polyprotein"/>
</dbReference>
<evidence type="ECO:0000256" key="1">
    <source>
        <dbReference type="SAM" id="MobiDB-lite"/>
    </source>
</evidence>
<gene>
    <name evidence="3" type="ORF">ElyMa_000405900</name>
</gene>
<evidence type="ECO:0000313" key="4">
    <source>
        <dbReference type="Proteomes" id="UP000762676"/>
    </source>
</evidence>
<dbReference type="AlphaFoldDB" id="A0AAV4FJG1"/>
<dbReference type="InterPro" id="IPR043502">
    <property type="entry name" value="DNA/RNA_pol_sf"/>
</dbReference>
<dbReference type="InterPro" id="IPR043128">
    <property type="entry name" value="Rev_trsase/Diguanyl_cyclase"/>
</dbReference>
<accession>A0AAV4FJG1</accession>
<dbReference type="InterPro" id="IPR000477">
    <property type="entry name" value="RT_dom"/>
</dbReference>
<feature type="compositionally biased region" description="Basic and acidic residues" evidence="1">
    <location>
        <begin position="241"/>
        <end position="254"/>
    </location>
</feature>
<dbReference type="PANTHER" id="PTHR37984">
    <property type="entry name" value="PROTEIN CBG26694"/>
    <property type="match status" value="1"/>
</dbReference>
<dbReference type="Gene3D" id="3.10.10.10">
    <property type="entry name" value="HIV Type 1 Reverse Transcriptase, subunit A, domain 1"/>
    <property type="match status" value="1"/>
</dbReference>